<evidence type="ECO:0000259" key="8">
    <source>
        <dbReference type="PROSITE" id="PS50250"/>
    </source>
</evidence>
<dbReference type="SMART" id="SM01186">
    <property type="entry name" value="eIF3_N"/>
    <property type="match status" value="1"/>
</dbReference>
<evidence type="ECO:0000313" key="10">
    <source>
        <dbReference type="Proteomes" id="UP000305067"/>
    </source>
</evidence>
<dbReference type="Pfam" id="PF21357">
    <property type="entry name" value="EIF3E_C"/>
    <property type="match status" value="1"/>
</dbReference>
<evidence type="ECO:0000256" key="2">
    <source>
        <dbReference type="ARBA" id="ARBA00022540"/>
    </source>
</evidence>
<dbReference type="HAMAP" id="MF_03004">
    <property type="entry name" value="eIF3e"/>
    <property type="match status" value="1"/>
</dbReference>
<gene>
    <name evidence="4" type="primary">INT6</name>
    <name evidence="9" type="ORF">BDV98DRAFT_546430</name>
</gene>
<accession>A0A5C3QM96</accession>
<dbReference type="GO" id="GO:0016282">
    <property type="term" value="C:eukaryotic 43S preinitiation complex"/>
    <property type="evidence" value="ECO:0007669"/>
    <property type="project" value="UniProtKB-UniRule"/>
</dbReference>
<dbReference type="EMBL" id="ML178821">
    <property type="protein sequence ID" value="TFL03105.1"/>
    <property type="molecule type" value="Genomic_DNA"/>
</dbReference>
<keyword evidence="1 4" id="KW-0963">Cytoplasm</keyword>
<dbReference type="STRING" id="1884261.A0A5C3QM96"/>
<evidence type="ECO:0000313" key="9">
    <source>
        <dbReference type="EMBL" id="TFL03105.1"/>
    </source>
</evidence>
<keyword evidence="10" id="KW-1185">Reference proteome</keyword>
<dbReference type="GO" id="GO:0033290">
    <property type="term" value="C:eukaryotic 48S preinitiation complex"/>
    <property type="evidence" value="ECO:0007669"/>
    <property type="project" value="UniProtKB-UniRule"/>
</dbReference>
<feature type="compositionally biased region" description="Low complexity" evidence="7">
    <location>
        <begin position="461"/>
        <end position="479"/>
    </location>
</feature>
<dbReference type="PANTHER" id="PTHR10317">
    <property type="entry name" value="EUKARYOTIC TRANSLATION INITIATION FACTOR 3 SUBUNIT E"/>
    <property type="match status" value="1"/>
</dbReference>
<feature type="coiled-coil region" evidence="6">
    <location>
        <begin position="75"/>
        <end position="102"/>
    </location>
</feature>
<comment type="function">
    <text evidence="4">Component of the eukaryotic translation initiation factor 3 (eIF-3) complex, which is involved in protein synthesis of a specialized repertoire of mRNAs and, together with other initiation factors, stimulates binding of mRNA and methionyl-tRNAi to the 40S ribosome. The eIF-3 complex specifically targets and initiates translation of a subset of mRNAs involved in cell proliferation.</text>
</comment>
<reference evidence="9 10" key="1">
    <citation type="journal article" date="2019" name="Nat. Ecol. Evol.">
        <title>Megaphylogeny resolves global patterns of mushroom evolution.</title>
        <authorList>
            <person name="Varga T."/>
            <person name="Krizsan K."/>
            <person name="Foldi C."/>
            <person name="Dima B."/>
            <person name="Sanchez-Garcia M."/>
            <person name="Sanchez-Ramirez S."/>
            <person name="Szollosi G.J."/>
            <person name="Szarkandi J.G."/>
            <person name="Papp V."/>
            <person name="Albert L."/>
            <person name="Andreopoulos W."/>
            <person name="Angelini C."/>
            <person name="Antonin V."/>
            <person name="Barry K.W."/>
            <person name="Bougher N.L."/>
            <person name="Buchanan P."/>
            <person name="Buyck B."/>
            <person name="Bense V."/>
            <person name="Catcheside P."/>
            <person name="Chovatia M."/>
            <person name="Cooper J."/>
            <person name="Damon W."/>
            <person name="Desjardin D."/>
            <person name="Finy P."/>
            <person name="Geml J."/>
            <person name="Haridas S."/>
            <person name="Hughes K."/>
            <person name="Justo A."/>
            <person name="Karasinski D."/>
            <person name="Kautmanova I."/>
            <person name="Kiss B."/>
            <person name="Kocsube S."/>
            <person name="Kotiranta H."/>
            <person name="LaButti K.M."/>
            <person name="Lechner B.E."/>
            <person name="Liimatainen K."/>
            <person name="Lipzen A."/>
            <person name="Lukacs Z."/>
            <person name="Mihaltcheva S."/>
            <person name="Morgado L.N."/>
            <person name="Niskanen T."/>
            <person name="Noordeloos M.E."/>
            <person name="Ohm R.A."/>
            <person name="Ortiz-Santana B."/>
            <person name="Ovrebo C."/>
            <person name="Racz N."/>
            <person name="Riley R."/>
            <person name="Savchenko A."/>
            <person name="Shiryaev A."/>
            <person name="Soop K."/>
            <person name="Spirin V."/>
            <person name="Szebenyi C."/>
            <person name="Tomsovsky M."/>
            <person name="Tulloss R.E."/>
            <person name="Uehling J."/>
            <person name="Grigoriev I.V."/>
            <person name="Vagvolgyi C."/>
            <person name="Papp T."/>
            <person name="Martin F.M."/>
            <person name="Miettinen O."/>
            <person name="Hibbett D.S."/>
            <person name="Nagy L.G."/>
        </authorList>
    </citation>
    <scope>NUCLEOTIDE SEQUENCE [LARGE SCALE GENOMIC DNA]</scope>
    <source>
        <strain evidence="9 10">CBS 309.79</strain>
    </source>
</reference>
<keyword evidence="3 4" id="KW-0648">Protein biosynthesis</keyword>
<dbReference type="InterPro" id="IPR036390">
    <property type="entry name" value="WH_DNA-bd_sf"/>
</dbReference>
<dbReference type="InterPro" id="IPR019010">
    <property type="entry name" value="eIF3e_N"/>
</dbReference>
<dbReference type="Pfam" id="PF09440">
    <property type="entry name" value="eIF3_N"/>
    <property type="match status" value="1"/>
</dbReference>
<dbReference type="OrthoDB" id="417252at2759"/>
<evidence type="ECO:0000256" key="4">
    <source>
        <dbReference type="HAMAP-Rule" id="MF_03004"/>
    </source>
</evidence>
<dbReference type="SMART" id="SM00088">
    <property type="entry name" value="PINT"/>
    <property type="match status" value="1"/>
</dbReference>
<feature type="region of interest" description="Disordered" evidence="7">
    <location>
        <begin position="459"/>
        <end position="495"/>
    </location>
</feature>
<evidence type="ECO:0000256" key="7">
    <source>
        <dbReference type="SAM" id="MobiDB-lite"/>
    </source>
</evidence>
<proteinExistence type="inferred from homology"/>
<comment type="subcellular location">
    <subcellularLocation>
        <location evidence="4 5">Cytoplasm</location>
    </subcellularLocation>
</comment>
<dbReference type="GO" id="GO:0071540">
    <property type="term" value="C:eukaryotic translation initiation factor 3 complex, eIF3e"/>
    <property type="evidence" value="ECO:0007669"/>
    <property type="project" value="UniProtKB-UniRule"/>
</dbReference>
<dbReference type="SUPFAM" id="SSF46785">
    <property type="entry name" value="Winged helix' DNA-binding domain"/>
    <property type="match status" value="1"/>
</dbReference>
<dbReference type="PROSITE" id="PS50250">
    <property type="entry name" value="PCI"/>
    <property type="match status" value="1"/>
</dbReference>
<feature type="domain" description="PCI" evidence="8">
    <location>
        <begin position="248"/>
        <end position="430"/>
    </location>
</feature>
<dbReference type="Pfam" id="PF01399">
    <property type="entry name" value="PCI"/>
    <property type="match status" value="1"/>
</dbReference>
<evidence type="ECO:0000256" key="6">
    <source>
        <dbReference type="SAM" id="Coils"/>
    </source>
</evidence>
<protein>
    <recommendedName>
        <fullName evidence="4 5">Eukaryotic translation initiation factor 3 subunit E</fullName>
        <shortName evidence="4">eIF3e</shortName>
    </recommendedName>
</protein>
<dbReference type="CDD" id="cd21378">
    <property type="entry name" value="eIF3E"/>
    <property type="match status" value="1"/>
</dbReference>
<dbReference type="InterPro" id="IPR016650">
    <property type="entry name" value="eIF3e"/>
</dbReference>
<organism evidence="9 10">
    <name type="scientific">Pterulicium gracile</name>
    <dbReference type="NCBI Taxonomy" id="1884261"/>
    <lineage>
        <taxon>Eukaryota</taxon>
        <taxon>Fungi</taxon>
        <taxon>Dikarya</taxon>
        <taxon>Basidiomycota</taxon>
        <taxon>Agaricomycotina</taxon>
        <taxon>Agaricomycetes</taxon>
        <taxon>Agaricomycetidae</taxon>
        <taxon>Agaricales</taxon>
        <taxon>Pleurotineae</taxon>
        <taxon>Pterulaceae</taxon>
        <taxon>Pterulicium</taxon>
    </lineage>
</organism>
<evidence type="ECO:0000256" key="1">
    <source>
        <dbReference type="ARBA" id="ARBA00022490"/>
    </source>
</evidence>
<dbReference type="GO" id="GO:0003743">
    <property type="term" value="F:translation initiation factor activity"/>
    <property type="evidence" value="ECO:0007669"/>
    <property type="project" value="UniProtKB-UniRule"/>
</dbReference>
<comment type="similarity">
    <text evidence="4 5">Belongs to the eIF-3 subunit E family.</text>
</comment>
<dbReference type="InterPro" id="IPR000717">
    <property type="entry name" value="PCI_dom"/>
</dbReference>
<comment type="subunit">
    <text evidence="4 5">Component of the eukaryotic translation initiation factor 3 (eIF-3) complex.</text>
</comment>
<dbReference type="AlphaFoldDB" id="A0A5C3QM96"/>
<keyword evidence="6" id="KW-0175">Coiled coil</keyword>
<evidence type="ECO:0000256" key="5">
    <source>
        <dbReference type="PIRNR" id="PIRNR016255"/>
    </source>
</evidence>
<sequence length="495" mass="55759">MAPTEKDLAEYDLSATIIPYLDRHLAFPLLAHLAETNLFPKEQVQVAQYELAKATNMFDYAAGQFANLYPDQTVPEEFERRREEAVSQNERLEQEAQAVLIVIQKPEVAQALRQDKAQNLTYLKENHDLTLEQITALYNFGQFQYSYGNYEGAADYLYHFRILSTNLELNTSAHWGKLASDILTGNFTTALEELTALRELVDSRAPALLGSPAAAASGSASGSTNATTNPAVAQLHSRSWIVHWSLFVYFNHPEGRTLLLETFLTPAYLNTIQTACPWVLRYLAAAAILARKATATTPRLRHALKEVVKVVVMEEYQYQDPITLFLKELFVEFDFEAAQKMLGQAEQVVGEDFFLNEYKDEFLDNARYLISEAYCRIHQRIDIADLSARLNLSKDEGEKWIVNLIRETRMGADAKIDLEKNIIEIHRPPLPVYQSVIEKTRGLSIRTQAMGTALIRAPAEGQAKQGQQNQQGQSKQQQSTPANVTVQPSATVEVQ</sequence>
<evidence type="ECO:0000256" key="3">
    <source>
        <dbReference type="ARBA" id="ARBA00022917"/>
    </source>
</evidence>
<dbReference type="GO" id="GO:0001732">
    <property type="term" value="P:formation of cytoplasmic translation initiation complex"/>
    <property type="evidence" value="ECO:0007669"/>
    <property type="project" value="UniProtKB-UniRule"/>
</dbReference>
<dbReference type="Proteomes" id="UP000305067">
    <property type="component" value="Unassembled WGS sequence"/>
</dbReference>
<name>A0A5C3QM96_9AGAR</name>
<dbReference type="PIRSF" id="PIRSF016255">
    <property type="entry name" value="eIF3e_su6"/>
    <property type="match status" value="1"/>
</dbReference>
<keyword evidence="2 4" id="KW-0396">Initiation factor</keyword>
<feature type="compositionally biased region" description="Polar residues" evidence="7">
    <location>
        <begin position="480"/>
        <end position="495"/>
    </location>
</feature>